<dbReference type="AlphaFoldDB" id="A0A0K2V7N2"/>
<sequence length="50" mass="6161">MRAYAMVKVISIHSTNAIYFKDSVSYRPFYYFFSLKRHKMRILIFVRNHN</sequence>
<evidence type="ECO:0000313" key="1">
    <source>
        <dbReference type="EMBL" id="CDW46335.1"/>
    </source>
</evidence>
<proteinExistence type="predicted"/>
<accession>A0A0K2V7N2</accession>
<protein>
    <submittedName>
        <fullName evidence="1">Uncharacterized protein</fullName>
    </submittedName>
</protein>
<organism evidence="1">
    <name type="scientific">Lepeophtheirus salmonis</name>
    <name type="common">Salmon louse</name>
    <name type="synonym">Caligus salmonis</name>
    <dbReference type="NCBI Taxonomy" id="72036"/>
    <lineage>
        <taxon>Eukaryota</taxon>
        <taxon>Metazoa</taxon>
        <taxon>Ecdysozoa</taxon>
        <taxon>Arthropoda</taxon>
        <taxon>Crustacea</taxon>
        <taxon>Multicrustacea</taxon>
        <taxon>Hexanauplia</taxon>
        <taxon>Copepoda</taxon>
        <taxon>Siphonostomatoida</taxon>
        <taxon>Caligidae</taxon>
        <taxon>Lepeophtheirus</taxon>
    </lineage>
</organism>
<reference evidence="1" key="1">
    <citation type="submission" date="2014-05" db="EMBL/GenBank/DDBJ databases">
        <authorList>
            <person name="Chronopoulou M."/>
        </authorList>
    </citation>
    <scope>NUCLEOTIDE SEQUENCE</scope>
    <source>
        <tissue evidence="1">Whole organism</tissue>
    </source>
</reference>
<name>A0A0K2V7N2_LEPSM</name>
<dbReference type="EMBL" id="HACA01028974">
    <property type="protein sequence ID" value="CDW46335.1"/>
    <property type="molecule type" value="Transcribed_RNA"/>
</dbReference>